<feature type="domain" description="CCAAT-binding factor" evidence="6">
    <location>
        <begin position="414"/>
        <end position="564"/>
    </location>
</feature>
<dbReference type="GO" id="GO:0031965">
    <property type="term" value="C:nuclear membrane"/>
    <property type="evidence" value="ECO:0007669"/>
    <property type="project" value="UniProtKB-SubCell"/>
</dbReference>
<accession>A0A5C5G523</accession>
<feature type="region of interest" description="Disordered" evidence="5">
    <location>
        <begin position="299"/>
        <end position="341"/>
    </location>
</feature>
<reference evidence="7 8" key="1">
    <citation type="submission" date="2019-03" db="EMBL/GenBank/DDBJ databases">
        <title>Rhodosporidium diobovatum UCD-FST 08-225 genome sequencing, assembly, and annotation.</title>
        <authorList>
            <person name="Fakankun I.U."/>
            <person name="Fristensky B."/>
            <person name="Levin D.B."/>
        </authorList>
    </citation>
    <scope>NUCLEOTIDE SEQUENCE [LARGE SCALE GENOMIC DNA]</scope>
    <source>
        <strain evidence="7 8">UCD-FST 08-225</strain>
    </source>
</reference>
<evidence type="ECO:0000259" key="6">
    <source>
        <dbReference type="Pfam" id="PF03914"/>
    </source>
</evidence>
<dbReference type="InterPro" id="IPR016024">
    <property type="entry name" value="ARM-type_fold"/>
</dbReference>
<keyword evidence="4" id="KW-1133">Transmembrane helix</keyword>
<evidence type="ECO:0000256" key="3">
    <source>
        <dbReference type="ARBA" id="ARBA00022692"/>
    </source>
</evidence>
<keyword evidence="3" id="KW-0812">Transmembrane</keyword>
<dbReference type="Proteomes" id="UP000311382">
    <property type="component" value="Unassembled WGS sequence"/>
</dbReference>
<protein>
    <submittedName>
        <fullName evidence="7">Ribosome biogenesis protein Noc4</fullName>
    </submittedName>
</protein>
<evidence type="ECO:0000256" key="5">
    <source>
        <dbReference type="SAM" id="MobiDB-lite"/>
    </source>
</evidence>
<evidence type="ECO:0000256" key="2">
    <source>
        <dbReference type="ARBA" id="ARBA00007797"/>
    </source>
</evidence>
<dbReference type="GO" id="GO:0042254">
    <property type="term" value="P:ribosome biogenesis"/>
    <property type="evidence" value="ECO:0007669"/>
    <property type="project" value="InterPro"/>
</dbReference>
<gene>
    <name evidence="7" type="ORF">DMC30DRAFT_410660</name>
</gene>
<dbReference type="PANTHER" id="PTHR12455">
    <property type="entry name" value="NUCLEOLAR COMPLEX PROTEIN 4"/>
    <property type="match status" value="1"/>
</dbReference>
<name>A0A5C5G523_9BASI</name>
<dbReference type="AlphaFoldDB" id="A0A5C5G523"/>
<comment type="subcellular location">
    <subcellularLocation>
        <location evidence="1">Nucleus membrane</location>
        <topology evidence="1">Multi-pass membrane protein</topology>
    </subcellularLocation>
</comment>
<dbReference type="InterPro" id="IPR027193">
    <property type="entry name" value="Noc4"/>
</dbReference>
<comment type="similarity">
    <text evidence="2">Belongs to the CBF/MAK21 family.</text>
</comment>
<dbReference type="Pfam" id="PF03914">
    <property type="entry name" value="CBF"/>
    <property type="match status" value="1"/>
</dbReference>
<evidence type="ECO:0000313" key="8">
    <source>
        <dbReference type="Proteomes" id="UP000311382"/>
    </source>
</evidence>
<dbReference type="SUPFAM" id="SSF48371">
    <property type="entry name" value="ARM repeat"/>
    <property type="match status" value="1"/>
</dbReference>
<feature type="region of interest" description="Disordered" evidence="5">
    <location>
        <begin position="607"/>
        <end position="644"/>
    </location>
</feature>
<dbReference type="PANTHER" id="PTHR12455:SF0">
    <property type="entry name" value="NUCLEOLAR COMPLEX PROTEIN 4 HOMOLOG"/>
    <property type="match status" value="1"/>
</dbReference>
<dbReference type="EMBL" id="SOZI01000011">
    <property type="protein sequence ID" value="TNY23434.1"/>
    <property type="molecule type" value="Genomic_DNA"/>
</dbReference>
<dbReference type="GO" id="GO:0032040">
    <property type="term" value="C:small-subunit processome"/>
    <property type="evidence" value="ECO:0007669"/>
    <property type="project" value="TreeGrafter"/>
</dbReference>
<sequence>MAGKSLPAKQKKAASAAASTSKQPAGEAPLTRISQLAALLPPAAPASASLNPLADLVQLYESRPLTLPSSATNKDRETNRLEVHTALHTLKAVFEALIKQGRLHGVLKGAKRVRVDTAEGRKEVAKEDESVQKVKAWLKQRWDEYLAQTARVVGGHWDSSVRLSALSALMSLVRSGSHFLTSLHPDRQAKFAHTTFAHVVRAVLLPPGEGEDAELKQDVLDEWKKWWDRCDDVRYWFLREAATLLSTFARSSSNPSPPPLPPSLIPNTISVLESLTTMPTSSSELNEWFCATPVVKSAPSHSSKKRKAEDERPGDGSTGVFDSSESESEPEPDVIKSLNSQQRKKNLPPLLSLVAHRRAFQDCWLAVLALPIREDESKRALIMLHRQVLPHMTEPRRLMDWLVDCADVGGTVGILALNGLFTLMQKHGLEYPDFYTKLYSLLDRSVLHVRYRPRFFRLLDIFMSSSHLPSTLVASFIKRLARLSLAANPAAIVAVVPFIYNLLKRHPSCMPLIHRSSDDDEYDWSNDPYDHAETDPTATGALDSSLWELTALQRHYLASVSGLAKVFTEAMNKQSYAMEDFLDHSYATLLETELARKITNRAPALAPVPQRQPIGDSFFPQAQAQAEGAGAEKQDKEGEGEEEAALEPVDIVSRLWSF</sequence>
<organism evidence="7 8">
    <name type="scientific">Rhodotorula diobovata</name>
    <dbReference type="NCBI Taxonomy" id="5288"/>
    <lineage>
        <taxon>Eukaryota</taxon>
        <taxon>Fungi</taxon>
        <taxon>Dikarya</taxon>
        <taxon>Basidiomycota</taxon>
        <taxon>Pucciniomycotina</taxon>
        <taxon>Microbotryomycetes</taxon>
        <taxon>Sporidiobolales</taxon>
        <taxon>Sporidiobolaceae</taxon>
        <taxon>Rhodotorula</taxon>
    </lineage>
</organism>
<feature type="region of interest" description="Disordered" evidence="5">
    <location>
        <begin position="1"/>
        <end position="28"/>
    </location>
</feature>
<dbReference type="GO" id="GO:0030692">
    <property type="term" value="C:Noc4p-Nop14p complex"/>
    <property type="evidence" value="ECO:0007669"/>
    <property type="project" value="TreeGrafter"/>
</dbReference>
<proteinExistence type="inferred from homology"/>
<evidence type="ECO:0000256" key="4">
    <source>
        <dbReference type="ARBA" id="ARBA00022989"/>
    </source>
</evidence>
<keyword evidence="4" id="KW-0472">Membrane</keyword>
<dbReference type="OrthoDB" id="10263185at2759"/>
<dbReference type="STRING" id="5288.A0A5C5G523"/>
<evidence type="ECO:0000313" key="7">
    <source>
        <dbReference type="EMBL" id="TNY23434.1"/>
    </source>
</evidence>
<keyword evidence="8" id="KW-1185">Reference proteome</keyword>
<feature type="compositionally biased region" description="Low complexity" evidence="5">
    <location>
        <begin position="1"/>
        <end position="25"/>
    </location>
</feature>
<evidence type="ECO:0000256" key="1">
    <source>
        <dbReference type="ARBA" id="ARBA00004232"/>
    </source>
</evidence>
<dbReference type="InterPro" id="IPR005612">
    <property type="entry name" value="CCAAT-binding_factor"/>
</dbReference>
<comment type="caution">
    <text evidence="7">The sequence shown here is derived from an EMBL/GenBank/DDBJ whole genome shotgun (WGS) entry which is preliminary data.</text>
</comment>